<feature type="compositionally biased region" description="Basic and acidic residues" evidence="1">
    <location>
        <begin position="46"/>
        <end position="62"/>
    </location>
</feature>
<dbReference type="EMBL" id="CP090894">
    <property type="protein sequence ID" value="ULT92883.1"/>
    <property type="molecule type" value="Genomic_DNA"/>
</dbReference>
<evidence type="ECO:0000313" key="3">
    <source>
        <dbReference type="Proteomes" id="UP000827892"/>
    </source>
</evidence>
<reference evidence="2 3" key="1">
    <citation type="submission" date="2022-05" db="EMBL/GenBank/DDBJ databases">
        <title>Chromosome-level reference genomes for two strains of Caenorhabditis briggsae: an improved platform for comparative genomics.</title>
        <authorList>
            <person name="Stevens L."/>
            <person name="Andersen E.C."/>
        </authorList>
    </citation>
    <scope>NUCLEOTIDE SEQUENCE [LARGE SCALE GENOMIC DNA]</scope>
    <source>
        <strain evidence="2">QX1410_ONT</strain>
        <tissue evidence="2">Whole-organism</tissue>
    </source>
</reference>
<feature type="region of interest" description="Disordered" evidence="1">
    <location>
        <begin position="374"/>
        <end position="393"/>
    </location>
</feature>
<dbReference type="AlphaFoldDB" id="A0AAE9A8V5"/>
<organism evidence="2 3">
    <name type="scientific">Caenorhabditis briggsae</name>
    <dbReference type="NCBI Taxonomy" id="6238"/>
    <lineage>
        <taxon>Eukaryota</taxon>
        <taxon>Metazoa</taxon>
        <taxon>Ecdysozoa</taxon>
        <taxon>Nematoda</taxon>
        <taxon>Chromadorea</taxon>
        <taxon>Rhabditida</taxon>
        <taxon>Rhabditina</taxon>
        <taxon>Rhabditomorpha</taxon>
        <taxon>Rhabditoidea</taxon>
        <taxon>Rhabditidae</taxon>
        <taxon>Peloderinae</taxon>
        <taxon>Caenorhabditis</taxon>
    </lineage>
</organism>
<feature type="region of interest" description="Disordered" evidence="1">
    <location>
        <begin position="22"/>
        <end position="75"/>
    </location>
</feature>
<sequence length="853" mass="97079">MDSDDDLIIVRHGTKRTAGEVEARVVTGDDGSDDDLFIARNQNADNDTHKRQRIEPVSKKPSSEGSSQPVQKSNPSMSLILSMVGGKQLTNNNYVHPLKHPKMYMNSKCRTVDDQIERNVEIFLNFFRTTVQSRRKTTNDDIPLHCIPNPEKFENFFRHQVAIGYLAQQLRLGNLSISTIRRAAASAVLFLCYAKLEQSSPPTTESIEEETLAMFKSYTDAQKADVVAKFILWYEQISPNKVSAAKVLASKFTTCRIETKETGTLTTVVRGLLTYLIFVGGVSPSTCKSPTDESRTIWMCVKGALQACEKRKGGCLSLTQHTLSSTDLVRLMQEMDSVNSRFAIQSIMLALFLVGFGLRVGSIRNRWTPGFEKQKNNEQVETDDSEDDELLTWDDDNDSEEIEVLENFDDDDDEVEDQNGEQKKARHEKKDDMFLDIEFDCLKAKNVKIFRLPRNANDPQNTVRMRVELEVSSSKTHGYKLYKPQVHGFNYPQILPDQSYDWSPNAAISLAALSVLCGATDARKITEKEYEPSFGTEKLISESSNEIGERPLFQASTRHGNLTGRPMRNVTNGLQLVADTLKLPASFFTSRSYRCGFAKGTIYSALMHKEKNEIFTVENAKQCLFTSSRWRSTQAEKYIRQLTECVLSKPVADGLSVIDWHTAIFQTSIFAKNDYSHLQMPDLYEYVIANSEDKPEAEKNWKSMSKSQKRHLLNVTNGMNFLNSPTKSASYEEQVEFLSKRPILDVIQSFKQLGSIKDQECEAFAGFGSGQTEPSFRCPVYNCKNPCHPSKEGSYKHWLDVHEMCKKRLTYLCPRCDDGECGTSNHRNFLRHLKKRHPKRPMQFKFQFVENYK</sequence>
<name>A0AAE9A8V5_CAEBR</name>
<proteinExistence type="predicted"/>
<feature type="compositionally biased region" description="Acidic residues" evidence="1">
    <location>
        <begin position="407"/>
        <end position="419"/>
    </location>
</feature>
<feature type="compositionally biased region" description="Acidic residues" evidence="1">
    <location>
        <begin position="380"/>
        <end position="393"/>
    </location>
</feature>
<dbReference type="Proteomes" id="UP000827892">
    <property type="component" value="Chromosome IV"/>
</dbReference>
<gene>
    <name evidence="2" type="ORF">L3Y34_002813</name>
</gene>
<accession>A0AAE9A8V5</accession>
<evidence type="ECO:0000256" key="1">
    <source>
        <dbReference type="SAM" id="MobiDB-lite"/>
    </source>
</evidence>
<protein>
    <submittedName>
        <fullName evidence="2">Uncharacterized protein</fullName>
    </submittedName>
</protein>
<feature type="region of interest" description="Disordered" evidence="1">
    <location>
        <begin position="407"/>
        <end position="427"/>
    </location>
</feature>
<evidence type="ECO:0000313" key="2">
    <source>
        <dbReference type="EMBL" id="ULT92883.1"/>
    </source>
</evidence>
<feature type="compositionally biased region" description="Polar residues" evidence="1">
    <location>
        <begin position="63"/>
        <end position="75"/>
    </location>
</feature>